<dbReference type="Proteomes" id="UP000593594">
    <property type="component" value="Chromosome"/>
</dbReference>
<keyword evidence="3" id="KW-1185">Reference proteome</keyword>
<dbReference type="KEGG" id="kmn:HW532_21160"/>
<accession>A0A7S8HE40</accession>
<dbReference type="InterPro" id="IPR029069">
    <property type="entry name" value="HotDog_dom_sf"/>
</dbReference>
<evidence type="ECO:0000313" key="3">
    <source>
        <dbReference type="Proteomes" id="UP000593594"/>
    </source>
</evidence>
<protein>
    <submittedName>
        <fullName evidence="2">PaaI family thioesterase</fullName>
    </submittedName>
</protein>
<evidence type="ECO:0000259" key="1">
    <source>
        <dbReference type="Pfam" id="PF03061"/>
    </source>
</evidence>
<dbReference type="AlphaFoldDB" id="A0A7S8HE40"/>
<organism evidence="2 3">
    <name type="scientific">Kaustia mangrovi</name>
    <dbReference type="NCBI Taxonomy" id="2593653"/>
    <lineage>
        <taxon>Bacteria</taxon>
        <taxon>Pseudomonadati</taxon>
        <taxon>Pseudomonadota</taxon>
        <taxon>Alphaproteobacteria</taxon>
        <taxon>Hyphomicrobiales</taxon>
        <taxon>Parvibaculaceae</taxon>
        <taxon>Kaustia</taxon>
    </lineage>
</organism>
<dbReference type="GO" id="GO:0016790">
    <property type="term" value="F:thiolester hydrolase activity"/>
    <property type="evidence" value="ECO:0007669"/>
    <property type="project" value="UniProtKB-ARBA"/>
</dbReference>
<dbReference type="SUPFAM" id="SSF54637">
    <property type="entry name" value="Thioesterase/thiol ester dehydrase-isomerase"/>
    <property type="match status" value="1"/>
</dbReference>
<dbReference type="EMBL" id="CP058214">
    <property type="protein sequence ID" value="QPC44983.1"/>
    <property type="molecule type" value="Genomic_DNA"/>
</dbReference>
<dbReference type="Pfam" id="PF03061">
    <property type="entry name" value="4HBT"/>
    <property type="match status" value="1"/>
</dbReference>
<dbReference type="InterPro" id="IPR006683">
    <property type="entry name" value="Thioestr_dom"/>
</dbReference>
<feature type="domain" description="Thioesterase" evidence="1">
    <location>
        <begin position="57"/>
        <end position="131"/>
    </location>
</feature>
<dbReference type="Gene3D" id="3.10.129.10">
    <property type="entry name" value="Hotdog Thioesterase"/>
    <property type="match status" value="1"/>
</dbReference>
<gene>
    <name evidence="2" type="ORF">HW532_21160</name>
</gene>
<dbReference type="CDD" id="cd03443">
    <property type="entry name" value="PaaI_thioesterase"/>
    <property type="match status" value="1"/>
</dbReference>
<dbReference type="RefSeq" id="WP_246479342.1">
    <property type="nucleotide sequence ID" value="NZ_CP058214.1"/>
</dbReference>
<sequence length="153" mass="16783">MSDRKTGLKWGADEILAFLERDFPQVFRNGQSYAIERLEPKGVSVRLIAGEAQLRPGGTVSGPTMMELVDLAMYMMLLARHGDAARLCVTTNFSISFLRKPPPGDIVVDLELIKHGRALSVGDARVHAAGREMLVAHGECTYHMVSDSATQSR</sequence>
<proteinExistence type="predicted"/>
<evidence type="ECO:0000313" key="2">
    <source>
        <dbReference type="EMBL" id="QPC44983.1"/>
    </source>
</evidence>
<reference evidence="2 3" key="1">
    <citation type="submission" date="2020-06" db="EMBL/GenBank/DDBJ databases">
        <title>Genome sequence of 2 isolates from Red Sea Mangroves.</title>
        <authorList>
            <person name="Sefrji F."/>
            <person name="Michoud G."/>
            <person name="Merlino G."/>
            <person name="Daffonchio D."/>
        </authorList>
    </citation>
    <scope>NUCLEOTIDE SEQUENCE [LARGE SCALE GENOMIC DNA]</scope>
    <source>
        <strain evidence="2 3">R1DC25</strain>
    </source>
</reference>
<name>A0A7S8HE40_9HYPH</name>